<evidence type="ECO:0000313" key="7">
    <source>
        <dbReference type="Ensembl" id="ENSLACP00000002638.1"/>
    </source>
</evidence>
<dbReference type="GO" id="GO:0008013">
    <property type="term" value="F:beta-catenin binding"/>
    <property type="evidence" value="ECO:0007669"/>
    <property type="project" value="TreeGrafter"/>
</dbReference>
<evidence type="ECO:0000256" key="1">
    <source>
        <dbReference type="ARBA" id="ARBA00004370"/>
    </source>
</evidence>
<keyword evidence="4" id="KW-0472">Membrane</keyword>
<dbReference type="Ensembl" id="ENSLACT00000002659.1">
    <property type="protein sequence ID" value="ENSLACP00000002638.1"/>
    <property type="gene ID" value="ENSLACG00000002359.1"/>
</dbReference>
<dbReference type="GO" id="GO:0016342">
    <property type="term" value="C:catenin complex"/>
    <property type="evidence" value="ECO:0007669"/>
    <property type="project" value="TreeGrafter"/>
</dbReference>
<protein>
    <recommendedName>
        <fullName evidence="6">Cadherin domain-containing protein</fullName>
    </recommendedName>
</protein>
<proteinExistence type="predicted"/>
<keyword evidence="8" id="KW-1185">Reference proteome</keyword>
<dbReference type="GO" id="GO:0045296">
    <property type="term" value="F:cadherin binding"/>
    <property type="evidence" value="ECO:0007669"/>
    <property type="project" value="TreeGrafter"/>
</dbReference>
<evidence type="ECO:0000313" key="8">
    <source>
        <dbReference type="Proteomes" id="UP000008672"/>
    </source>
</evidence>
<dbReference type="EMBL" id="AFYH01258515">
    <property type="status" value="NOT_ANNOTATED_CDS"/>
    <property type="molecule type" value="Genomic_DNA"/>
</dbReference>
<dbReference type="Gene3D" id="2.60.40.60">
    <property type="entry name" value="Cadherins"/>
    <property type="match status" value="2"/>
</dbReference>
<accession>H2ZZ17</accession>
<feature type="domain" description="Cadherin" evidence="6">
    <location>
        <begin position="1"/>
        <end position="98"/>
    </location>
</feature>
<dbReference type="AlphaFoldDB" id="H2ZZ17"/>
<dbReference type="Proteomes" id="UP000008672">
    <property type="component" value="Unassembled WGS sequence"/>
</dbReference>
<dbReference type="SMART" id="SM00112">
    <property type="entry name" value="CA"/>
    <property type="match status" value="1"/>
</dbReference>
<dbReference type="PANTHER" id="PTHR24027:SF431">
    <property type="entry name" value="CADHERIN-RELATED FAMILY MEMBER 5-LIKE ISOFORM X1"/>
    <property type="match status" value="1"/>
</dbReference>
<dbReference type="HOGENOM" id="CLU_073862_0_0_1"/>
<dbReference type="GO" id="GO:0034332">
    <property type="term" value="P:adherens junction organization"/>
    <property type="evidence" value="ECO:0007669"/>
    <property type="project" value="TreeGrafter"/>
</dbReference>
<dbReference type="GO" id="GO:0016339">
    <property type="term" value="P:calcium-dependent cell-cell adhesion via plasma membrane cell adhesion molecules"/>
    <property type="evidence" value="ECO:0007669"/>
    <property type="project" value="TreeGrafter"/>
</dbReference>
<dbReference type="PANTHER" id="PTHR24027">
    <property type="entry name" value="CADHERIN-23"/>
    <property type="match status" value="1"/>
</dbReference>
<dbReference type="InterPro" id="IPR015919">
    <property type="entry name" value="Cadherin-like_sf"/>
</dbReference>
<dbReference type="EMBL" id="AFYH01258518">
    <property type="status" value="NOT_ANNOTATED_CDS"/>
    <property type="molecule type" value="Genomic_DNA"/>
</dbReference>
<dbReference type="InterPro" id="IPR002126">
    <property type="entry name" value="Cadherin-like_dom"/>
</dbReference>
<reference evidence="7" key="3">
    <citation type="submission" date="2025-09" db="UniProtKB">
        <authorList>
            <consortium name="Ensembl"/>
        </authorList>
    </citation>
    <scope>IDENTIFICATION</scope>
</reference>
<dbReference type="PRINTS" id="PR00205">
    <property type="entry name" value="CADHERIN"/>
</dbReference>
<evidence type="ECO:0000259" key="6">
    <source>
        <dbReference type="PROSITE" id="PS50268"/>
    </source>
</evidence>
<organism evidence="7 8">
    <name type="scientific">Latimeria chalumnae</name>
    <name type="common">Coelacanth</name>
    <dbReference type="NCBI Taxonomy" id="7897"/>
    <lineage>
        <taxon>Eukaryota</taxon>
        <taxon>Metazoa</taxon>
        <taxon>Chordata</taxon>
        <taxon>Craniata</taxon>
        <taxon>Vertebrata</taxon>
        <taxon>Euteleostomi</taxon>
        <taxon>Coelacanthiformes</taxon>
        <taxon>Coelacanthidae</taxon>
        <taxon>Latimeria</taxon>
    </lineage>
</organism>
<dbReference type="GO" id="GO:0007043">
    <property type="term" value="P:cell-cell junction assembly"/>
    <property type="evidence" value="ECO:0007669"/>
    <property type="project" value="TreeGrafter"/>
</dbReference>
<dbReference type="EMBL" id="AFYH01258517">
    <property type="status" value="NOT_ANNOTATED_CDS"/>
    <property type="molecule type" value="Genomic_DNA"/>
</dbReference>
<dbReference type="GO" id="GO:0007156">
    <property type="term" value="P:homophilic cell adhesion via plasma membrane adhesion molecules"/>
    <property type="evidence" value="ECO:0007669"/>
    <property type="project" value="InterPro"/>
</dbReference>
<reference evidence="8" key="1">
    <citation type="submission" date="2011-08" db="EMBL/GenBank/DDBJ databases">
        <title>The draft genome of Latimeria chalumnae.</title>
        <authorList>
            <person name="Di Palma F."/>
            <person name="Alfoldi J."/>
            <person name="Johnson J."/>
            <person name="Berlin A."/>
            <person name="Gnerre S."/>
            <person name="Jaffe D."/>
            <person name="MacCallum I."/>
            <person name="Young S."/>
            <person name="Walker B.J."/>
            <person name="Lander E."/>
            <person name="Lindblad-Toh K."/>
        </authorList>
    </citation>
    <scope>NUCLEOTIDE SEQUENCE [LARGE SCALE GENOMIC DNA]</scope>
    <source>
        <strain evidence="8">Wild caught</strain>
    </source>
</reference>
<dbReference type="GO" id="GO:0016477">
    <property type="term" value="P:cell migration"/>
    <property type="evidence" value="ECO:0007669"/>
    <property type="project" value="TreeGrafter"/>
</dbReference>
<name>H2ZZ17_LATCH</name>
<dbReference type="GO" id="GO:0005912">
    <property type="term" value="C:adherens junction"/>
    <property type="evidence" value="ECO:0007669"/>
    <property type="project" value="TreeGrafter"/>
</dbReference>
<dbReference type="GO" id="GO:0000902">
    <property type="term" value="P:cell morphogenesis"/>
    <property type="evidence" value="ECO:0007669"/>
    <property type="project" value="TreeGrafter"/>
</dbReference>
<dbReference type="GO" id="GO:0044331">
    <property type="term" value="P:cell-cell adhesion mediated by cadherin"/>
    <property type="evidence" value="ECO:0007669"/>
    <property type="project" value="TreeGrafter"/>
</dbReference>
<dbReference type="EMBL" id="AFYH01258514">
    <property type="status" value="NOT_ANNOTATED_CDS"/>
    <property type="molecule type" value="Genomic_DNA"/>
</dbReference>
<feature type="domain" description="Cadherin" evidence="6">
    <location>
        <begin position="108"/>
        <end position="224"/>
    </location>
</feature>
<dbReference type="SUPFAM" id="SSF49313">
    <property type="entry name" value="Cadherin-like"/>
    <property type="match status" value="1"/>
</dbReference>
<keyword evidence="2" id="KW-0677">Repeat</keyword>
<evidence type="ECO:0000256" key="4">
    <source>
        <dbReference type="ARBA" id="ARBA00023136"/>
    </source>
</evidence>
<evidence type="ECO:0000256" key="2">
    <source>
        <dbReference type="ARBA" id="ARBA00022737"/>
    </source>
</evidence>
<comment type="subcellular location">
    <subcellularLocation>
        <location evidence="1">Membrane</location>
    </subcellularLocation>
</comment>
<keyword evidence="3 5" id="KW-0106">Calcium</keyword>
<evidence type="ECO:0000256" key="5">
    <source>
        <dbReference type="PROSITE-ProRule" id="PRU00043"/>
    </source>
</evidence>
<dbReference type="EMBL" id="AFYH01258516">
    <property type="status" value="NOT_ANNOTATED_CDS"/>
    <property type="molecule type" value="Genomic_DNA"/>
</dbReference>
<evidence type="ECO:0000256" key="3">
    <source>
        <dbReference type="ARBA" id="ARBA00022837"/>
    </source>
</evidence>
<dbReference type="GO" id="GO:0005509">
    <property type="term" value="F:calcium ion binding"/>
    <property type="evidence" value="ECO:0007669"/>
    <property type="project" value="UniProtKB-UniRule"/>
</dbReference>
<dbReference type="PROSITE" id="PS50268">
    <property type="entry name" value="CADHERIN_2"/>
    <property type="match status" value="2"/>
</dbReference>
<sequence>EVKENSPMGTFIANLTILGDPVTQSVRVCLSGNAANWLYLEGKAIRLNVSTGRQLDREAMESPVLLATLTCTEEASIPQVQYKVVIAVVDENDNRPQFHGDLIPVQNISELTAVNTIVFTIQAEERDGDILFYSIDSTRGEQRDKRGSRELTVKFCLLQANAKYFRIDLPNSGQIVLAEPLDYETNPELELVIFAEEMYTKERFNTSVMVKIRVLDGDDQYPQFLPCSFL</sequence>
<dbReference type="GeneTree" id="ENSGT00940000165748"/>
<dbReference type="InterPro" id="IPR039808">
    <property type="entry name" value="Cadherin"/>
</dbReference>
<reference evidence="7" key="2">
    <citation type="submission" date="2025-08" db="UniProtKB">
        <authorList>
            <consortium name="Ensembl"/>
        </authorList>
    </citation>
    <scope>IDENTIFICATION</scope>
</reference>
<dbReference type="CDD" id="cd11304">
    <property type="entry name" value="Cadherin_repeat"/>
    <property type="match status" value="2"/>
</dbReference>